<comment type="caution">
    <text evidence="3">The sequence shown here is derived from an EMBL/GenBank/DDBJ whole genome shotgun (WGS) entry which is preliminary data.</text>
</comment>
<feature type="transmembrane region" description="Helical" evidence="1">
    <location>
        <begin position="220"/>
        <end position="236"/>
    </location>
</feature>
<feature type="transmembrane region" description="Helical" evidence="1">
    <location>
        <begin position="113"/>
        <end position="136"/>
    </location>
</feature>
<feature type="transmembrane region" description="Helical" evidence="1">
    <location>
        <begin position="499"/>
        <end position="516"/>
    </location>
</feature>
<dbReference type="InterPro" id="IPR002656">
    <property type="entry name" value="Acyl_transf_3_dom"/>
</dbReference>
<reference evidence="4" key="1">
    <citation type="journal article" date="2019" name="Int. J. Syst. Evol. Microbiol.">
        <title>The Global Catalogue of Microorganisms (GCM) 10K type strain sequencing project: providing services to taxonomists for standard genome sequencing and annotation.</title>
        <authorList>
            <consortium name="The Broad Institute Genomics Platform"/>
            <consortium name="The Broad Institute Genome Sequencing Center for Infectious Disease"/>
            <person name="Wu L."/>
            <person name="Ma J."/>
        </authorList>
    </citation>
    <scope>NUCLEOTIDE SEQUENCE [LARGE SCALE GENOMIC DNA]</scope>
    <source>
        <strain evidence="4">NBRC 102407</strain>
    </source>
</reference>
<feature type="transmembrane region" description="Helical" evidence="1">
    <location>
        <begin position="196"/>
        <end position="214"/>
    </location>
</feature>
<feature type="transmembrane region" description="Helical" evidence="1">
    <location>
        <begin position="64"/>
        <end position="82"/>
    </location>
</feature>
<feature type="transmembrane region" description="Helical" evidence="1">
    <location>
        <begin position="289"/>
        <end position="309"/>
    </location>
</feature>
<protein>
    <recommendedName>
        <fullName evidence="2">Acyltransferase 3 domain-containing protein</fullName>
    </recommendedName>
</protein>
<keyword evidence="1" id="KW-0472">Membrane</keyword>
<keyword evidence="1" id="KW-1133">Transmembrane helix</keyword>
<gene>
    <name evidence="3" type="ORF">GCM10007933_14130</name>
</gene>
<evidence type="ECO:0000256" key="1">
    <source>
        <dbReference type="SAM" id="Phobius"/>
    </source>
</evidence>
<dbReference type="PANTHER" id="PTHR23028">
    <property type="entry name" value="ACETYLTRANSFERASE"/>
    <property type="match status" value="1"/>
</dbReference>
<evidence type="ECO:0000313" key="4">
    <source>
        <dbReference type="Proteomes" id="UP001157167"/>
    </source>
</evidence>
<proteinExistence type="predicted"/>
<keyword evidence="4" id="KW-1185">Reference proteome</keyword>
<name>A0ABQ6F8S8_9RHOO</name>
<keyword evidence="1" id="KW-0812">Transmembrane</keyword>
<dbReference type="InterPro" id="IPR050879">
    <property type="entry name" value="Acyltransferase_3"/>
</dbReference>
<feature type="transmembrane region" description="Helical" evidence="1">
    <location>
        <begin position="554"/>
        <end position="582"/>
    </location>
</feature>
<organism evidence="3 4">
    <name type="scientific">Zoogloea oryzae</name>
    <dbReference type="NCBI Taxonomy" id="310767"/>
    <lineage>
        <taxon>Bacteria</taxon>
        <taxon>Pseudomonadati</taxon>
        <taxon>Pseudomonadota</taxon>
        <taxon>Betaproteobacteria</taxon>
        <taxon>Rhodocyclales</taxon>
        <taxon>Zoogloeaceae</taxon>
        <taxon>Zoogloea</taxon>
    </lineage>
</organism>
<accession>A0ABQ6F8S8</accession>
<feature type="transmembrane region" description="Helical" evidence="1">
    <location>
        <begin position="706"/>
        <end position="726"/>
    </location>
</feature>
<feature type="transmembrane region" description="Helical" evidence="1">
    <location>
        <begin position="31"/>
        <end position="52"/>
    </location>
</feature>
<sequence length="902" mass="98727">MFYSINFLRFIASVGVVIHHALGFTGTQISVGAAGVDVFFIISGIVIGFSTGEKTTPYAFFAKRFIRVLPLYWLATFAYLGFKFLEWNDLPQWETFWRSMLLWPDFGTGWHPIYYPGWTLGYELFFYLIFGSIFIFFRKNAAALCALVMCCVSLVLIPVPGKTGVYFDSRLCFEFVFGLIFAHLFLKRRMVIDSKLGTASALAAIVIFSLNYTSNGIDRVLAWGVPSLLLVIGLFAHERSPFFRRRFAVVLGDASYSVYLVHITVIEFILETLKRNDVSAEAIKAQWPLTLLVLVGASVAVGVMVHRFVEQPLLEYLRRVLLGGERLKTPVADVEAVLPVAEAPEDVLPEAAPSPVVPAVAAPKPEPVAAPPRVRKPVVVDERRLPLRLDWKPLTLPVLLVGVFLAWVVSRAFDWPQADDFLLVDWFRRLFITGELGIGDVLTLKNGPHPVGFQALVTVLLFKVFGVSFNLLVGLNLLIAATCGLLLSALVLSDSNSRLVRWVAPVLLMVVFLHPIQMNHLVWPFELGWFMVSLALVANVALVEFRGVRAVPWVAVVCLLGTMSTGQGGFLWVLAGLHFLLFGGPGRYGRAGGFLMAFVVVSAYLTSSTGEVSGLMNDGVGGLILYFAQLFGGVFGVRGTRSTWVLGALVLAVALGLAVAAIVRRQAARPIERAGVVLVAGALLMAVGFTLARYKFGIVWALDRFHAAPLLVPVLAGIVLLASRYFETGASVAARGLALVAQTGVVASVVMAVPYATGRFDEQITARGFGMAVACDQQDDPYLETSASGLADWSFFLLTKNRDVLAPLCSDRLPVDARALLKLPDDFAGWIGREPATADGLTALWRIYQTHGDLQRAFPPSQPEVGKNLLMFARNNALTGSQYEKDILGPHADLYVRLHDAK</sequence>
<feature type="transmembrane region" description="Helical" evidence="1">
    <location>
        <begin position="643"/>
        <end position="663"/>
    </location>
</feature>
<feature type="transmembrane region" description="Helical" evidence="1">
    <location>
        <begin position="522"/>
        <end position="542"/>
    </location>
</feature>
<feature type="transmembrane region" description="Helical" evidence="1">
    <location>
        <begin position="469"/>
        <end position="492"/>
    </location>
</feature>
<feature type="transmembrane region" description="Helical" evidence="1">
    <location>
        <begin position="619"/>
        <end position="637"/>
    </location>
</feature>
<feature type="transmembrane region" description="Helical" evidence="1">
    <location>
        <begin position="394"/>
        <end position="413"/>
    </location>
</feature>
<feature type="transmembrane region" description="Helical" evidence="1">
    <location>
        <begin position="7"/>
        <end position="25"/>
    </location>
</feature>
<feature type="transmembrane region" description="Helical" evidence="1">
    <location>
        <begin position="738"/>
        <end position="757"/>
    </location>
</feature>
<feature type="transmembrane region" description="Helical" evidence="1">
    <location>
        <begin position="675"/>
        <end position="694"/>
    </location>
</feature>
<dbReference type="Proteomes" id="UP001157167">
    <property type="component" value="Unassembled WGS sequence"/>
</dbReference>
<feature type="transmembrane region" description="Helical" evidence="1">
    <location>
        <begin position="248"/>
        <end position="269"/>
    </location>
</feature>
<dbReference type="RefSeq" id="WP_284187337.1">
    <property type="nucleotide sequence ID" value="NZ_BSPX01000016.1"/>
</dbReference>
<feature type="transmembrane region" description="Helical" evidence="1">
    <location>
        <begin position="588"/>
        <end position="607"/>
    </location>
</feature>
<feature type="transmembrane region" description="Helical" evidence="1">
    <location>
        <begin position="165"/>
        <end position="184"/>
    </location>
</feature>
<evidence type="ECO:0000259" key="2">
    <source>
        <dbReference type="Pfam" id="PF01757"/>
    </source>
</evidence>
<feature type="transmembrane region" description="Helical" evidence="1">
    <location>
        <begin position="141"/>
        <end position="159"/>
    </location>
</feature>
<dbReference type="Pfam" id="PF01757">
    <property type="entry name" value="Acyl_transf_3"/>
    <property type="match status" value="1"/>
</dbReference>
<evidence type="ECO:0000313" key="3">
    <source>
        <dbReference type="EMBL" id="GLT21958.1"/>
    </source>
</evidence>
<dbReference type="EMBL" id="BSPX01000016">
    <property type="protein sequence ID" value="GLT21958.1"/>
    <property type="molecule type" value="Genomic_DNA"/>
</dbReference>
<dbReference type="PANTHER" id="PTHR23028:SF131">
    <property type="entry name" value="BLR2367 PROTEIN"/>
    <property type="match status" value="1"/>
</dbReference>
<feature type="domain" description="Acyltransferase 3" evidence="2">
    <location>
        <begin position="3"/>
        <end position="305"/>
    </location>
</feature>